<protein>
    <submittedName>
        <fullName evidence="2">M15 family metallopeptidase</fullName>
    </submittedName>
</protein>
<comment type="caution">
    <text evidence="2">The sequence shown here is derived from an EMBL/GenBank/DDBJ whole genome shotgun (WGS) entry which is preliminary data.</text>
</comment>
<feature type="domain" description="Peptidase M15C" evidence="1">
    <location>
        <begin position="126"/>
        <end position="202"/>
    </location>
</feature>
<dbReference type="InterPro" id="IPR039561">
    <property type="entry name" value="Peptidase_M15C"/>
</dbReference>
<dbReference type="SUPFAM" id="SSF55166">
    <property type="entry name" value="Hedgehog/DD-peptidase"/>
    <property type="match status" value="1"/>
</dbReference>
<organism evidence="2 3">
    <name type="scientific">Streptomyces coryli</name>
    <dbReference type="NCBI Taxonomy" id="1128680"/>
    <lineage>
        <taxon>Bacteria</taxon>
        <taxon>Bacillati</taxon>
        <taxon>Actinomycetota</taxon>
        <taxon>Actinomycetes</taxon>
        <taxon>Kitasatosporales</taxon>
        <taxon>Streptomycetaceae</taxon>
        <taxon>Streptomyces</taxon>
    </lineage>
</organism>
<keyword evidence="3" id="KW-1185">Reference proteome</keyword>
<proteinExistence type="predicted"/>
<name>A0A6G4TSN3_9ACTN</name>
<dbReference type="EMBL" id="JAAKZV010000008">
    <property type="protein sequence ID" value="NGN63029.1"/>
    <property type="molecule type" value="Genomic_DNA"/>
</dbReference>
<sequence length="206" mass="22380">MLALGLATPAAAAADPDPDGVEAKVSRVTAAQLGASHHDGCPVPPDRLRKIEMNHWGFDGKVHRGTMVVRDDMVKPVTAVFEAAFDARFPIRKMRPASEYGGSDEKAMADDNTSAFNCRQVTGVPGRMSQHSYGNAVDINPLENPYVDANGVIHPPASRGYLDRGQDKPGMIKYGDAVWSAMRAQGWLWGGRWHHPDYQHFSSNGG</sequence>
<accession>A0A6G4TSN3</accession>
<evidence type="ECO:0000313" key="2">
    <source>
        <dbReference type="EMBL" id="NGN63029.1"/>
    </source>
</evidence>
<dbReference type="Pfam" id="PF13539">
    <property type="entry name" value="Peptidase_M15_4"/>
    <property type="match status" value="1"/>
</dbReference>
<evidence type="ECO:0000259" key="1">
    <source>
        <dbReference type="Pfam" id="PF13539"/>
    </source>
</evidence>
<dbReference type="AlphaFoldDB" id="A0A6G4TSN3"/>
<evidence type="ECO:0000313" key="3">
    <source>
        <dbReference type="Proteomes" id="UP000481583"/>
    </source>
</evidence>
<dbReference type="GO" id="GO:0008233">
    <property type="term" value="F:peptidase activity"/>
    <property type="evidence" value="ECO:0007669"/>
    <property type="project" value="InterPro"/>
</dbReference>
<dbReference type="Gene3D" id="3.30.1380.10">
    <property type="match status" value="1"/>
</dbReference>
<reference evidence="2 3" key="1">
    <citation type="submission" date="2020-02" db="EMBL/GenBank/DDBJ databases">
        <title>Whole-genome analyses of novel actinobacteria.</title>
        <authorList>
            <person name="Sahin N."/>
        </authorList>
    </citation>
    <scope>NUCLEOTIDE SEQUENCE [LARGE SCALE GENOMIC DNA]</scope>
    <source>
        <strain evidence="2 3">A7024</strain>
    </source>
</reference>
<dbReference type="Proteomes" id="UP000481583">
    <property type="component" value="Unassembled WGS sequence"/>
</dbReference>
<gene>
    <name evidence="2" type="ORF">G5C51_03800</name>
</gene>
<dbReference type="InterPro" id="IPR009045">
    <property type="entry name" value="Zn_M74/Hedgehog-like"/>
</dbReference>